<dbReference type="OrthoDB" id="2628648at2"/>
<evidence type="ECO:0000313" key="2">
    <source>
        <dbReference type="Proteomes" id="UP000426246"/>
    </source>
</evidence>
<proteinExistence type="predicted"/>
<protein>
    <submittedName>
        <fullName evidence="1">Uncharacterized protein</fullName>
    </submittedName>
</protein>
<evidence type="ECO:0000313" key="1">
    <source>
        <dbReference type="EMBL" id="QGQ98297.1"/>
    </source>
</evidence>
<dbReference type="RefSeq" id="WP_155703400.1">
    <property type="nucleotide sequence ID" value="NZ_CP034235.1"/>
</dbReference>
<dbReference type="KEGG" id="ppsc:EHS13_27140"/>
<dbReference type="Proteomes" id="UP000426246">
    <property type="component" value="Chromosome"/>
</dbReference>
<sequence>MLAFGISDDNPLSTIIAKSYVLKDSNGTIELVLGDLSDAGSGYGMYELKLVHLQDMPKPYIFCGLSNGEGMFGFSLYELTVSRIHYGGSPAVFNIKHLKRWGFP</sequence>
<accession>A0A6B8RR19</accession>
<gene>
    <name evidence="1" type="ORF">EHS13_27140</name>
</gene>
<keyword evidence="2" id="KW-1185">Reference proteome</keyword>
<organism evidence="1 2">
    <name type="scientific">Paenibacillus psychroresistens</name>
    <dbReference type="NCBI Taxonomy" id="1778678"/>
    <lineage>
        <taxon>Bacteria</taxon>
        <taxon>Bacillati</taxon>
        <taxon>Bacillota</taxon>
        <taxon>Bacilli</taxon>
        <taxon>Bacillales</taxon>
        <taxon>Paenibacillaceae</taxon>
        <taxon>Paenibacillus</taxon>
    </lineage>
</organism>
<name>A0A6B8RR19_9BACL</name>
<reference evidence="2" key="1">
    <citation type="submission" date="2018-11" db="EMBL/GenBank/DDBJ databases">
        <title>Complete genome sequence of Paenibacillus sp. ML311-T8.</title>
        <authorList>
            <person name="Nam Y.-D."/>
            <person name="Kang J."/>
            <person name="Chung W.-H."/>
            <person name="Park Y.S."/>
        </authorList>
    </citation>
    <scope>NUCLEOTIDE SEQUENCE [LARGE SCALE GENOMIC DNA]</scope>
    <source>
        <strain evidence="2">ML311-T8</strain>
    </source>
</reference>
<dbReference type="AlphaFoldDB" id="A0A6B8RR19"/>
<dbReference type="EMBL" id="CP034235">
    <property type="protein sequence ID" value="QGQ98297.1"/>
    <property type="molecule type" value="Genomic_DNA"/>
</dbReference>